<gene>
    <name evidence="6" type="ORF">FB388_1329</name>
</gene>
<dbReference type="OrthoDB" id="7505659at2"/>
<dbReference type="AlphaFoldDB" id="A0A543GD33"/>
<dbReference type="Proteomes" id="UP000319818">
    <property type="component" value="Unassembled WGS sequence"/>
</dbReference>
<dbReference type="InterPro" id="IPR009057">
    <property type="entry name" value="Homeodomain-like_sf"/>
</dbReference>
<evidence type="ECO:0000259" key="5">
    <source>
        <dbReference type="PROSITE" id="PS50977"/>
    </source>
</evidence>
<protein>
    <submittedName>
        <fullName evidence="6">TetR family transcriptional regulator</fullName>
    </submittedName>
</protein>
<dbReference type="FunFam" id="1.10.10.60:FF:000141">
    <property type="entry name" value="TetR family transcriptional regulator"/>
    <property type="match status" value="1"/>
</dbReference>
<dbReference type="SUPFAM" id="SSF46689">
    <property type="entry name" value="Homeodomain-like"/>
    <property type="match status" value="1"/>
</dbReference>
<dbReference type="PRINTS" id="PR00455">
    <property type="entry name" value="HTHTETR"/>
</dbReference>
<keyword evidence="3" id="KW-0804">Transcription</keyword>
<dbReference type="Gene3D" id="1.10.357.10">
    <property type="entry name" value="Tetracycline Repressor, domain 2"/>
    <property type="match status" value="1"/>
</dbReference>
<evidence type="ECO:0000256" key="2">
    <source>
        <dbReference type="ARBA" id="ARBA00023125"/>
    </source>
</evidence>
<dbReference type="PROSITE" id="PS50977">
    <property type="entry name" value="HTH_TETR_2"/>
    <property type="match status" value="1"/>
</dbReference>
<keyword evidence="7" id="KW-1185">Reference proteome</keyword>
<feature type="DNA-binding region" description="H-T-H motif" evidence="4">
    <location>
        <begin position="34"/>
        <end position="53"/>
    </location>
</feature>
<evidence type="ECO:0000256" key="4">
    <source>
        <dbReference type="PROSITE-ProRule" id="PRU00335"/>
    </source>
</evidence>
<dbReference type="EMBL" id="VFPH01000001">
    <property type="protein sequence ID" value="TQM43970.1"/>
    <property type="molecule type" value="Genomic_DNA"/>
</dbReference>
<name>A0A543GD33_9PSEU</name>
<proteinExistence type="predicted"/>
<accession>A0A543GD33</accession>
<dbReference type="InterPro" id="IPR001647">
    <property type="entry name" value="HTH_TetR"/>
</dbReference>
<organism evidence="6 7">
    <name type="scientific">Pseudonocardia cypriaca</name>
    <dbReference type="NCBI Taxonomy" id="882449"/>
    <lineage>
        <taxon>Bacteria</taxon>
        <taxon>Bacillati</taxon>
        <taxon>Actinomycetota</taxon>
        <taxon>Actinomycetes</taxon>
        <taxon>Pseudonocardiales</taxon>
        <taxon>Pseudonocardiaceae</taxon>
        <taxon>Pseudonocardia</taxon>
    </lineage>
</organism>
<evidence type="ECO:0000256" key="3">
    <source>
        <dbReference type="ARBA" id="ARBA00023163"/>
    </source>
</evidence>
<dbReference type="RefSeq" id="WP_142098294.1">
    <property type="nucleotide sequence ID" value="NZ_VFPH01000001.1"/>
</dbReference>
<dbReference type="GO" id="GO:0045892">
    <property type="term" value="P:negative regulation of DNA-templated transcription"/>
    <property type="evidence" value="ECO:0007669"/>
    <property type="project" value="UniProtKB-ARBA"/>
</dbReference>
<dbReference type="PANTHER" id="PTHR47506">
    <property type="entry name" value="TRANSCRIPTIONAL REGULATORY PROTEIN"/>
    <property type="match status" value="1"/>
</dbReference>
<keyword evidence="1" id="KW-0805">Transcription regulation</keyword>
<evidence type="ECO:0000313" key="6">
    <source>
        <dbReference type="EMBL" id="TQM43970.1"/>
    </source>
</evidence>
<reference evidence="6 7" key="1">
    <citation type="submission" date="2019-06" db="EMBL/GenBank/DDBJ databases">
        <title>Sequencing the genomes of 1000 actinobacteria strains.</title>
        <authorList>
            <person name="Klenk H.-P."/>
        </authorList>
    </citation>
    <scope>NUCLEOTIDE SEQUENCE [LARGE SCALE GENOMIC DNA]</scope>
    <source>
        <strain evidence="6 7">DSM 45511</strain>
    </source>
</reference>
<sequence>MAGSEGQGGEAGRRDQVLESALHTFARFGYRKTSMEEIAGEARISRPGLYFLFSSKQELFRAAATRALECDLAAAEQVLADSERPLRGRLVEAFDRWAGRYVGPARDVMAVIEQNPDLLGGIVETAPVRFRQSVTDAIAQVTDRQSATDIAQTLISTSLGLKYQADTRDSYLARLAVAVRLLVPG</sequence>
<dbReference type="GO" id="GO:0003677">
    <property type="term" value="F:DNA binding"/>
    <property type="evidence" value="ECO:0007669"/>
    <property type="project" value="UniProtKB-UniRule"/>
</dbReference>
<comment type="caution">
    <text evidence="6">The sequence shown here is derived from an EMBL/GenBank/DDBJ whole genome shotgun (WGS) entry which is preliminary data.</text>
</comment>
<evidence type="ECO:0000256" key="1">
    <source>
        <dbReference type="ARBA" id="ARBA00023015"/>
    </source>
</evidence>
<feature type="domain" description="HTH tetR-type" evidence="5">
    <location>
        <begin position="11"/>
        <end position="71"/>
    </location>
</feature>
<dbReference type="PANTHER" id="PTHR47506:SF1">
    <property type="entry name" value="HTH-TYPE TRANSCRIPTIONAL REGULATOR YJDC"/>
    <property type="match status" value="1"/>
</dbReference>
<keyword evidence="2 4" id="KW-0238">DNA-binding</keyword>
<dbReference type="Pfam" id="PF00440">
    <property type="entry name" value="TetR_N"/>
    <property type="match status" value="1"/>
</dbReference>
<evidence type="ECO:0000313" key="7">
    <source>
        <dbReference type="Proteomes" id="UP000319818"/>
    </source>
</evidence>